<sequence length="94" mass="9980">MHDTNKPEAAGQAPVHVTISKDDLSELGTGTVGYIRAVKASELSALFPEIPPIEDNVTLWALLNADGTPILVADSREAALANAFEQELKMASVH</sequence>
<organism evidence="1 2">
    <name type="scientific">Roseibium hamelinense</name>
    <dbReference type="NCBI Taxonomy" id="150831"/>
    <lineage>
        <taxon>Bacteria</taxon>
        <taxon>Pseudomonadati</taxon>
        <taxon>Pseudomonadota</taxon>
        <taxon>Alphaproteobacteria</taxon>
        <taxon>Hyphomicrobiales</taxon>
        <taxon>Stappiaceae</taxon>
        <taxon>Roseibium</taxon>
    </lineage>
</organism>
<evidence type="ECO:0000313" key="1">
    <source>
        <dbReference type="EMBL" id="TWI87161.1"/>
    </source>
</evidence>
<dbReference type="EMBL" id="VLLF01000005">
    <property type="protein sequence ID" value="TWI87161.1"/>
    <property type="molecule type" value="Genomic_DNA"/>
</dbReference>
<dbReference type="RefSeq" id="WP_145343520.1">
    <property type="nucleotide sequence ID" value="NZ_SMLY01000039.1"/>
</dbReference>
<comment type="caution">
    <text evidence="1">The sequence shown here is derived from an EMBL/GenBank/DDBJ whole genome shotgun (WGS) entry which is preliminary data.</text>
</comment>
<dbReference type="AlphaFoldDB" id="A0A562T0T3"/>
<reference evidence="1 2" key="1">
    <citation type="submission" date="2019-07" db="EMBL/GenBank/DDBJ databases">
        <title>Genomic Encyclopedia of Archaeal and Bacterial Type Strains, Phase II (KMG-II): from individual species to whole genera.</title>
        <authorList>
            <person name="Goeker M."/>
        </authorList>
    </citation>
    <scope>NUCLEOTIDE SEQUENCE [LARGE SCALE GENOMIC DNA]</scope>
    <source>
        <strain evidence="1 2">ATCC BAA-252</strain>
    </source>
</reference>
<keyword evidence="2" id="KW-1185">Reference proteome</keyword>
<dbReference type="InterPro" id="IPR009531">
    <property type="entry name" value="DUF1150"/>
</dbReference>
<dbReference type="Pfam" id="PF06620">
    <property type="entry name" value="DUF1150"/>
    <property type="match status" value="1"/>
</dbReference>
<proteinExistence type="predicted"/>
<protein>
    <recommendedName>
        <fullName evidence="3">DUF1150 family protein</fullName>
    </recommendedName>
</protein>
<accession>A0A562T0T3</accession>
<dbReference type="Proteomes" id="UP000320593">
    <property type="component" value="Unassembled WGS sequence"/>
</dbReference>
<gene>
    <name evidence="1" type="ORF">JM93_02400</name>
</gene>
<evidence type="ECO:0000313" key="2">
    <source>
        <dbReference type="Proteomes" id="UP000320593"/>
    </source>
</evidence>
<name>A0A562T0T3_9HYPH</name>
<evidence type="ECO:0008006" key="3">
    <source>
        <dbReference type="Google" id="ProtNLM"/>
    </source>
</evidence>
<dbReference type="OrthoDB" id="7865555at2"/>